<gene>
    <name evidence="10" type="ORF">CAPTEDRAFT_185483</name>
</gene>
<dbReference type="OrthoDB" id="8121437at2759"/>
<evidence type="ECO:0000256" key="1">
    <source>
        <dbReference type="ARBA" id="ARBA00004167"/>
    </source>
</evidence>
<proteinExistence type="predicted"/>
<feature type="region of interest" description="Disordered" evidence="8">
    <location>
        <begin position="93"/>
        <end position="194"/>
    </location>
</feature>
<dbReference type="EMBL" id="KB293112">
    <property type="protein sequence ID" value="ELU16521.1"/>
    <property type="molecule type" value="Genomic_DNA"/>
</dbReference>
<evidence type="ECO:0000256" key="6">
    <source>
        <dbReference type="ARBA" id="ARBA00022989"/>
    </source>
</evidence>
<keyword evidence="6" id="KW-1133">Transmembrane helix</keyword>
<dbReference type="HOGENOM" id="CLU_515112_0_0_1"/>
<dbReference type="Pfam" id="PF13695">
    <property type="entry name" value="Zn_ribbon_3CxxC"/>
    <property type="match status" value="1"/>
</dbReference>
<dbReference type="InterPro" id="IPR026096">
    <property type="entry name" value="R-trans_p"/>
</dbReference>
<keyword evidence="7" id="KW-0472">Membrane</keyword>
<dbReference type="AlphaFoldDB" id="R7VJH6"/>
<evidence type="ECO:0000313" key="12">
    <source>
        <dbReference type="Proteomes" id="UP000014760"/>
    </source>
</evidence>
<dbReference type="PANTHER" id="PTHR14402">
    <property type="entry name" value="RECEPTOR TRANSPORTING PROTEIN"/>
    <property type="match status" value="1"/>
</dbReference>
<evidence type="ECO:0000256" key="2">
    <source>
        <dbReference type="ARBA" id="ARBA00022692"/>
    </source>
</evidence>
<feature type="region of interest" description="Disordered" evidence="8">
    <location>
        <begin position="21"/>
        <end position="43"/>
    </location>
</feature>
<keyword evidence="12" id="KW-1185">Reference proteome</keyword>
<evidence type="ECO:0000256" key="5">
    <source>
        <dbReference type="ARBA" id="ARBA00022833"/>
    </source>
</evidence>
<evidence type="ECO:0000256" key="7">
    <source>
        <dbReference type="ARBA" id="ARBA00023136"/>
    </source>
</evidence>
<keyword evidence="5" id="KW-0862">Zinc</keyword>
<sequence length="529" mass="58376">MSENSNGSEMRGVDAHVHHWTLTGSERKDDHQPSRLSVLRTGNPRSQIIVSQPLSMLPAPLNHEASGVIPPNQPHQTPPQMLPHPLQPMAMAYPPSLPPPHQGEGASAGPIQVTVGSVPATMPHPQMLPYPPMAMLEYQPLGSGRSQKAGPEEEERGPSGGDGPIQGASPAPREGPSDEGVPDGDPPQEKAVVSTPGVGDYAQFRWNGTTFFVNKNDPEAIARMNQRFLNNMPPTSQPVDSPALSELGSSGRSSPHSVILTATEYKGTTYYNRVDQAAALRNSQLANPVSVEVAIPGSSAASSPGLVLTGAPVVPMHPPHFYASHPPPVLVPVRLRNPSITTELHYVWHDHFDAKFGMFAERWFLAPKEFTSLKNYHVYKDSAKVRFCCPNCGNGWTSMKGRVIFWYWLDHANSTGMVEFRLFGQICKKCEHPDFVNAMWYPEEVIKVIDNLHVRIGVRHYGFPVSTLMNLERRHGRPQHQHDSSSENDDDKSQYLYMYYKCNGYITLCAPIHWRQVSAPIAHLLASDS</sequence>
<reference evidence="12" key="1">
    <citation type="submission" date="2012-12" db="EMBL/GenBank/DDBJ databases">
        <authorList>
            <person name="Hellsten U."/>
            <person name="Grimwood J."/>
            <person name="Chapman J.A."/>
            <person name="Shapiro H."/>
            <person name="Aerts A."/>
            <person name="Otillar R.P."/>
            <person name="Terry A.Y."/>
            <person name="Boore J.L."/>
            <person name="Simakov O."/>
            <person name="Marletaz F."/>
            <person name="Cho S.-J."/>
            <person name="Edsinger-Gonzales E."/>
            <person name="Havlak P."/>
            <person name="Kuo D.-H."/>
            <person name="Larsson T."/>
            <person name="Lv J."/>
            <person name="Arendt D."/>
            <person name="Savage R."/>
            <person name="Osoegawa K."/>
            <person name="de Jong P."/>
            <person name="Lindberg D.R."/>
            <person name="Seaver E.C."/>
            <person name="Weisblat D.A."/>
            <person name="Putnam N.H."/>
            <person name="Grigoriev I.V."/>
            <person name="Rokhsar D.S."/>
        </authorList>
    </citation>
    <scope>NUCLEOTIDE SEQUENCE</scope>
    <source>
        <strain evidence="12">I ESC-2004</strain>
    </source>
</reference>
<dbReference type="SMART" id="SM01328">
    <property type="entry name" value="zf-3CxxC"/>
    <property type="match status" value="1"/>
</dbReference>
<keyword evidence="4" id="KW-0863">Zinc-finger</keyword>
<dbReference type="GO" id="GO:0006612">
    <property type="term" value="P:protein targeting to membrane"/>
    <property type="evidence" value="ECO:0007669"/>
    <property type="project" value="TreeGrafter"/>
</dbReference>
<feature type="region of interest" description="Disordered" evidence="8">
    <location>
        <begin position="233"/>
        <end position="255"/>
    </location>
</feature>
<keyword evidence="3" id="KW-0479">Metal-binding</keyword>
<evidence type="ECO:0000256" key="4">
    <source>
        <dbReference type="ARBA" id="ARBA00022771"/>
    </source>
</evidence>
<dbReference type="GO" id="GO:0016020">
    <property type="term" value="C:membrane"/>
    <property type="evidence" value="ECO:0007669"/>
    <property type="project" value="UniProtKB-SubCell"/>
</dbReference>
<dbReference type="STRING" id="283909.R7VJH6"/>
<keyword evidence="2" id="KW-0812">Transmembrane</keyword>
<dbReference type="EnsemblMetazoa" id="CapteT185483">
    <property type="protein sequence ID" value="CapteP185483"/>
    <property type="gene ID" value="CapteG185483"/>
</dbReference>
<reference evidence="10 12" key="2">
    <citation type="journal article" date="2013" name="Nature">
        <title>Insights into bilaterian evolution from three spiralian genomes.</title>
        <authorList>
            <person name="Simakov O."/>
            <person name="Marletaz F."/>
            <person name="Cho S.J."/>
            <person name="Edsinger-Gonzales E."/>
            <person name="Havlak P."/>
            <person name="Hellsten U."/>
            <person name="Kuo D.H."/>
            <person name="Larsson T."/>
            <person name="Lv J."/>
            <person name="Arendt D."/>
            <person name="Savage R."/>
            <person name="Osoegawa K."/>
            <person name="de Jong P."/>
            <person name="Grimwood J."/>
            <person name="Chapman J.A."/>
            <person name="Shapiro H."/>
            <person name="Aerts A."/>
            <person name="Otillar R.P."/>
            <person name="Terry A.Y."/>
            <person name="Boore J.L."/>
            <person name="Grigoriev I.V."/>
            <person name="Lindberg D.R."/>
            <person name="Seaver E.C."/>
            <person name="Weisblat D.A."/>
            <person name="Putnam N.H."/>
            <person name="Rokhsar D.S."/>
        </authorList>
    </citation>
    <scope>NUCLEOTIDE SEQUENCE</scope>
    <source>
        <strain evidence="10 12">I ESC-2004</strain>
    </source>
</reference>
<evidence type="ECO:0000259" key="9">
    <source>
        <dbReference type="SMART" id="SM01328"/>
    </source>
</evidence>
<dbReference type="EMBL" id="AMQN01004296">
    <property type="status" value="NOT_ANNOTATED_CDS"/>
    <property type="molecule type" value="Genomic_DNA"/>
</dbReference>
<name>R7VJH6_CAPTE</name>
<dbReference type="GO" id="GO:0031849">
    <property type="term" value="F:olfactory receptor binding"/>
    <property type="evidence" value="ECO:0007669"/>
    <property type="project" value="TreeGrafter"/>
</dbReference>
<protein>
    <recommendedName>
        <fullName evidence="9">3CxxC-type domain-containing protein</fullName>
    </recommendedName>
</protein>
<evidence type="ECO:0000313" key="10">
    <source>
        <dbReference type="EMBL" id="ELU16521.1"/>
    </source>
</evidence>
<dbReference type="GO" id="GO:0051205">
    <property type="term" value="P:protein insertion into membrane"/>
    <property type="evidence" value="ECO:0007669"/>
    <property type="project" value="TreeGrafter"/>
</dbReference>
<organism evidence="10">
    <name type="scientific">Capitella teleta</name>
    <name type="common">Polychaete worm</name>
    <dbReference type="NCBI Taxonomy" id="283909"/>
    <lineage>
        <taxon>Eukaryota</taxon>
        <taxon>Metazoa</taxon>
        <taxon>Spiralia</taxon>
        <taxon>Lophotrochozoa</taxon>
        <taxon>Annelida</taxon>
        <taxon>Polychaeta</taxon>
        <taxon>Sedentaria</taxon>
        <taxon>Scolecida</taxon>
        <taxon>Capitellidae</taxon>
        <taxon>Capitella</taxon>
    </lineage>
</organism>
<comment type="subcellular location">
    <subcellularLocation>
        <location evidence="1">Membrane</location>
        <topology evidence="1">Single-pass membrane protein</topology>
    </subcellularLocation>
</comment>
<reference evidence="11" key="3">
    <citation type="submission" date="2015-06" db="UniProtKB">
        <authorList>
            <consortium name="EnsemblMetazoa"/>
        </authorList>
    </citation>
    <scope>IDENTIFICATION</scope>
</reference>
<feature type="domain" description="3CxxC-type" evidence="9">
    <location>
        <begin position="382"/>
        <end position="488"/>
    </location>
</feature>
<evidence type="ECO:0000256" key="8">
    <source>
        <dbReference type="SAM" id="MobiDB-lite"/>
    </source>
</evidence>
<dbReference type="InterPro" id="IPR027377">
    <property type="entry name" value="ZAR1/RTP1-5-like_Znf-3CxxC"/>
</dbReference>
<dbReference type="Proteomes" id="UP000014760">
    <property type="component" value="Unassembled WGS sequence"/>
</dbReference>
<dbReference type="GO" id="GO:0008270">
    <property type="term" value="F:zinc ion binding"/>
    <property type="evidence" value="ECO:0007669"/>
    <property type="project" value="UniProtKB-KW"/>
</dbReference>
<evidence type="ECO:0000256" key="3">
    <source>
        <dbReference type="ARBA" id="ARBA00022723"/>
    </source>
</evidence>
<dbReference type="PANTHER" id="PTHR14402:SF10">
    <property type="entry name" value="3CXXC-TYPE DOMAIN-CONTAINING PROTEIN"/>
    <property type="match status" value="1"/>
</dbReference>
<evidence type="ECO:0000313" key="11">
    <source>
        <dbReference type="EnsemblMetazoa" id="CapteP185483"/>
    </source>
</evidence>
<accession>R7VJH6</accession>